<keyword evidence="1" id="KW-0732">Signal</keyword>
<gene>
    <name evidence="2" type="ORF">FJAP1339_LOCUS2080</name>
</gene>
<feature type="chain" id="PRO_5030974789" evidence="1">
    <location>
        <begin position="21"/>
        <end position="254"/>
    </location>
</feature>
<accession>A0A7S2UUC7</accession>
<evidence type="ECO:0000256" key="1">
    <source>
        <dbReference type="SAM" id="SignalP"/>
    </source>
</evidence>
<dbReference type="EMBL" id="HBHR01004357">
    <property type="protein sequence ID" value="CAD9859561.1"/>
    <property type="molecule type" value="Transcribed_RNA"/>
</dbReference>
<dbReference type="Gene3D" id="3.10.450.50">
    <property type="match status" value="1"/>
</dbReference>
<dbReference type="AlphaFoldDB" id="A0A7S2UUC7"/>
<feature type="signal peptide" evidence="1">
    <location>
        <begin position="1"/>
        <end position="20"/>
    </location>
</feature>
<reference evidence="2" key="1">
    <citation type="submission" date="2021-01" db="EMBL/GenBank/DDBJ databases">
        <authorList>
            <person name="Corre E."/>
            <person name="Pelletier E."/>
            <person name="Niang G."/>
            <person name="Scheremetjew M."/>
            <person name="Finn R."/>
            <person name="Kale V."/>
            <person name="Holt S."/>
            <person name="Cochrane G."/>
            <person name="Meng A."/>
            <person name="Brown T."/>
            <person name="Cohen L."/>
        </authorList>
    </citation>
    <scope>NUCLEOTIDE SEQUENCE</scope>
    <source>
        <strain evidence="2">CCMP1661</strain>
    </source>
</reference>
<proteinExistence type="predicted"/>
<name>A0A7S2UUC7_9STRA</name>
<organism evidence="2">
    <name type="scientific">Fibrocapsa japonica</name>
    <dbReference type="NCBI Taxonomy" id="94617"/>
    <lineage>
        <taxon>Eukaryota</taxon>
        <taxon>Sar</taxon>
        <taxon>Stramenopiles</taxon>
        <taxon>Ochrophyta</taxon>
        <taxon>Raphidophyceae</taxon>
        <taxon>Chattonellales</taxon>
        <taxon>Chattonellaceae</taxon>
        <taxon>Fibrocapsa</taxon>
    </lineage>
</organism>
<sequence>MTTSFLLALIFALIVSNASSFSMQAPSPPVIGIPKSKSPMFEYLKFDGKPKFDVLKKTKEYINTQGKGNINEELYAEDYVLRGPVIGPINRADLAKSQKGLGIVAAFPDIKIETFGYTIDPENPYRCFYFQRWRGTNSADLDNYGTILPATGIEMETPVSVFCVVYNPEGKIVYEQVGAVVDRLEGNTQGKAAVFGLLHTAGLKLNANPGDRIFSLIQRLGHLAGNLGRSWSRENDIPKWWISKSRGADATEQW</sequence>
<evidence type="ECO:0000313" key="2">
    <source>
        <dbReference type="EMBL" id="CAD9859561.1"/>
    </source>
</evidence>
<dbReference type="InterPro" id="IPR032710">
    <property type="entry name" value="NTF2-like_dom_sf"/>
</dbReference>
<dbReference type="SUPFAM" id="SSF54427">
    <property type="entry name" value="NTF2-like"/>
    <property type="match status" value="1"/>
</dbReference>
<protein>
    <submittedName>
        <fullName evidence="2">Uncharacterized protein</fullName>
    </submittedName>
</protein>